<sequence length="89" mass="10153">MFPDQEHVWWIVGAGQRVRHAITVRPGARPAGDPVTALCATTIKLPHETWPATKEPSSRRITERCPECEQHVDEQLERDRDLVVTTWDA</sequence>
<organism evidence="1 2">
    <name type="scientific">Saccharopolyspora gloriosae</name>
    <dbReference type="NCBI Taxonomy" id="455344"/>
    <lineage>
        <taxon>Bacteria</taxon>
        <taxon>Bacillati</taxon>
        <taxon>Actinomycetota</taxon>
        <taxon>Actinomycetes</taxon>
        <taxon>Pseudonocardiales</taxon>
        <taxon>Pseudonocardiaceae</taxon>
        <taxon>Saccharopolyspora</taxon>
    </lineage>
</organism>
<accession>A0A840N7Y5</accession>
<dbReference type="EMBL" id="JACHIV010000001">
    <property type="protein sequence ID" value="MBB5067744.1"/>
    <property type="molecule type" value="Genomic_DNA"/>
</dbReference>
<keyword evidence="2" id="KW-1185">Reference proteome</keyword>
<comment type="caution">
    <text evidence="1">The sequence shown here is derived from an EMBL/GenBank/DDBJ whole genome shotgun (WGS) entry which is preliminary data.</text>
</comment>
<gene>
    <name evidence="1" type="ORF">BJ969_000832</name>
</gene>
<evidence type="ECO:0000313" key="2">
    <source>
        <dbReference type="Proteomes" id="UP000580474"/>
    </source>
</evidence>
<evidence type="ECO:0000313" key="1">
    <source>
        <dbReference type="EMBL" id="MBB5067744.1"/>
    </source>
</evidence>
<dbReference type="Proteomes" id="UP000580474">
    <property type="component" value="Unassembled WGS sequence"/>
</dbReference>
<reference evidence="1 2" key="1">
    <citation type="submission" date="2020-08" db="EMBL/GenBank/DDBJ databases">
        <title>Sequencing the genomes of 1000 actinobacteria strains.</title>
        <authorList>
            <person name="Klenk H.-P."/>
        </authorList>
    </citation>
    <scope>NUCLEOTIDE SEQUENCE [LARGE SCALE GENOMIC DNA]</scope>
    <source>
        <strain evidence="1 2">DSM 45582</strain>
    </source>
</reference>
<protein>
    <submittedName>
        <fullName evidence="1">Uncharacterized protein</fullName>
    </submittedName>
</protein>
<proteinExistence type="predicted"/>
<dbReference type="RefSeq" id="WP_184477475.1">
    <property type="nucleotide sequence ID" value="NZ_JACHIV010000001.1"/>
</dbReference>
<dbReference type="AlphaFoldDB" id="A0A840N7Y5"/>
<name>A0A840N7Y5_9PSEU</name>